<keyword evidence="2" id="KW-1185">Reference proteome</keyword>
<accession>A0AAQ3S3S7</accession>
<reference evidence="1 2" key="1">
    <citation type="journal article" date="2023" name="Life. Sci Alliance">
        <title>Evolutionary insights into 3D genome organization and epigenetic landscape of Vigna mungo.</title>
        <authorList>
            <person name="Junaid A."/>
            <person name="Singh B."/>
            <person name="Bhatia S."/>
        </authorList>
    </citation>
    <scope>NUCLEOTIDE SEQUENCE [LARGE SCALE GENOMIC DNA]</scope>
    <source>
        <strain evidence="1">Urdbean</strain>
    </source>
</reference>
<proteinExistence type="predicted"/>
<name>A0AAQ3S3S7_VIGMU</name>
<gene>
    <name evidence="1" type="ORF">V8G54_005481</name>
</gene>
<dbReference type="Proteomes" id="UP001374535">
    <property type="component" value="Chromosome 2"/>
</dbReference>
<evidence type="ECO:0000313" key="1">
    <source>
        <dbReference type="EMBL" id="WVZ18159.1"/>
    </source>
</evidence>
<evidence type="ECO:0000313" key="2">
    <source>
        <dbReference type="Proteomes" id="UP001374535"/>
    </source>
</evidence>
<protein>
    <submittedName>
        <fullName evidence="1">Uncharacterized protein</fullName>
    </submittedName>
</protein>
<sequence>MTLRNPQTGSIILNLKFHIRYTIYTPNYSSSYLHYNIFYSSNPFLIYKTTKQGNSHCNKSKIILSQVLTEYNSLNIMKTPPYSYNQASLSYIKLKNHTYHLAYHPKTFTH</sequence>
<dbReference type="EMBL" id="CP144699">
    <property type="protein sequence ID" value="WVZ18159.1"/>
    <property type="molecule type" value="Genomic_DNA"/>
</dbReference>
<organism evidence="1 2">
    <name type="scientific">Vigna mungo</name>
    <name type="common">Black gram</name>
    <name type="synonym">Phaseolus mungo</name>
    <dbReference type="NCBI Taxonomy" id="3915"/>
    <lineage>
        <taxon>Eukaryota</taxon>
        <taxon>Viridiplantae</taxon>
        <taxon>Streptophyta</taxon>
        <taxon>Embryophyta</taxon>
        <taxon>Tracheophyta</taxon>
        <taxon>Spermatophyta</taxon>
        <taxon>Magnoliopsida</taxon>
        <taxon>eudicotyledons</taxon>
        <taxon>Gunneridae</taxon>
        <taxon>Pentapetalae</taxon>
        <taxon>rosids</taxon>
        <taxon>fabids</taxon>
        <taxon>Fabales</taxon>
        <taxon>Fabaceae</taxon>
        <taxon>Papilionoideae</taxon>
        <taxon>50 kb inversion clade</taxon>
        <taxon>NPAAA clade</taxon>
        <taxon>indigoferoid/millettioid clade</taxon>
        <taxon>Phaseoleae</taxon>
        <taxon>Vigna</taxon>
    </lineage>
</organism>
<dbReference type="AlphaFoldDB" id="A0AAQ3S3S7"/>